<sequence>MKLSELLKDKRKAKKLSIRGLARIAGVSASYLSDIEKGTSSNPREGVLLKLFKALDITRDDIFNCNDIIFNKDLVEAISTPESKKIANEAQEEYNKLQNDSKKKLVEQLKSLNFYIDKDGDDIILSYDGNSCNLNNKIYNNFSTDIDKAIMGIVLYYIHNYK</sequence>
<feature type="domain" description="HTH cro/C1-type" evidence="1">
    <location>
        <begin position="7"/>
        <end position="62"/>
    </location>
</feature>
<dbReference type="OrthoDB" id="1910799at2"/>
<dbReference type="PROSITE" id="PS50943">
    <property type="entry name" value="HTH_CROC1"/>
    <property type="match status" value="1"/>
</dbReference>
<dbReference type="HOGENOM" id="CLU_1632498_0_0_9"/>
<dbReference type="GO" id="GO:0003677">
    <property type="term" value="F:DNA binding"/>
    <property type="evidence" value="ECO:0007669"/>
    <property type="project" value="InterPro"/>
</dbReference>
<dbReference type="InterPro" id="IPR001387">
    <property type="entry name" value="Cro/C1-type_HTH"/>
</dbReference>
<dbReference type="SMART" id="SM00530">
    <property type="entry name" value="HTH_XRE"/>
    <property type="match status" value="1"/>
</dbReference>
<dbReference type="EMBL" id="CP003261">
    <property type="protein sequence ID" value="AGK95174.1"/>
    <property type="molecule type" value="Genomic_DNA"/>
</dbReference>
<dbReference type="Pfam" id="PF01381">
    <property type="entry name" value="HTH_3"/>
    <property type="match status" value="1"/>
</dbReference>
<dbReference type="CDD" id="cd00093">
    <property type="entry name" value="HTH_XRE"/>
    <property type="match status" value="1"/>
</dbReference>
<dbReference type="SUPFAM" id="SSF47413">
    <property type="entry name" value="lambda repressor-like DNA-binding domains"/>
    <property type="match status" value="1"/>
</dbReference>
<protein>
    <submittedName>
        <fullName evidence="2">Putative transcriptional regulator with C-terminal CBS domains</fullName>
    </submittedName>
</protein>
<evidence type="ECO:0000313" key="2">
    <source>
        <dbReference type="EMBL" id="AGK95174.1"/>
    </source>
</evidence>
<evidence type="ECO:0000313" key="3">
    <source>
        <dbReference type="Proteomes" id="UP000013523"/>
    </source>
</evidence>
<dbReference type="InterPro" id="IPR010982">
    <property type="entry name" value="Lambda_DNA-bd_dom_sf"/>
</dbReference>
<organism evidence="2 3">
    <name type="scientific">Clostridium pasteurianum BC1</name>
    <dbReference type="NCBI Taxonomy" id="86416"/>
    <lineage>
        <taxon>Bacteria</taxon>
        <taxon>Bacillati</taxon>
        <taxon>Bacillota</taxon>
        <taxon>Clostridia</taxon>
        <taxon>Eubacteriales</taxon>
        <taxon>Clostridiaceae</taxon>
        <taxon>Clostridium</taxon>
    </lineage>
</organism>
<proteinExistence type="predicted"/>
<dbReference type="KEGG" id="cpas:Clopa_0074"/>
<dbReference type="AlphaFoldDB" id="R4K3R8"/>
<reference evidence="2 3" key="1">
    <citation type="submission" date="2012-01" db="EMBL/GenBank/DDBJ databases">
        <title>Complete sequence of chromosome of Clostridium pasteurianum BC1.</title>
        <authorList>
            <consortium name="US DOE Joint Genome Institute"/>
            <person name="Lucas S."/>
            <person name="Han J."/>
            <person name="Lapidus A."/>
            <person name="Cheng J.-F."/>
            <person name="Goodwin L."/>
            <person name="Pitluck S."/>
            <person name="Peters L."/>
            <person name="Mikhailova N."/>
            <person name="Teshima H."/>
            <person name="Detter J.C."/>
            <person name="Han C."/>
            <person name="Tapia R."/>
            <person name="Land M."/>
            <person name="Hauser L."/>
            <person name="Kyrpides N."/>
            <person name="Ivanova N."/>
            <person name="Pagani I."/>
            <person name="Dunn J."/>
            <person name="Taghavi S."/>
            <person name="Francis A."/>
            <person name="van der Lelie D."/>
            <person name="Woyke T."/>
        </authorList>
    </citation>
    <scope>NUCLEOTIDE SEQUENCE [LARGE SCALE GENOMIC DNA]</scope>
    <source>
        <strain evidence="2 3">BC1</strain>
    </source>
</reference>
<name>R4K3R8_CLOPA</name>
<gene>
    <name evidence="2" type="ORF">Clopa_0074</name>
</gene>
<dbReference type="RefSeq" id="WP_015613501.1">
    <property type="nucleotide sequence ID" value="NC_021182.1"/>
</dbReference>
<accession>R4K3R8</accession>
<dbReference type="Proteomes" id="UP000013523">
    <property type="component" value="Chromosome"/>
</dbReference>
<dbReference type="PATRIC" id="fig|86416.3.peg.66"/>
<keyword evidence="3" id="KW-1185">Reference proteome</keyword>
<dbReference type="Gene3D" id="1.10.260.40">
    <property type="entry name" value="lambda repressor-like DNA-binding domains"/>
    <property type="match status" value="1"/>
</dbReference>
<dbReference type="STRING" id="86416.Clopa_0074"/>
<evidence type="ECO:0000259" key="1">
    <source>
        <dbReference type="PROSITE" id="PS50943"/>
    </source>
</evidence>